<sequence>MSFTPAFSRVSDVMTVIAIGTYWRLVLRFVAVTTTSSRATGPDWALARLGAVSVPETTILASKTERDRAVLEREQLLLIVGLSNMVDIILQLSVRVYEDATLCRMFCLLNF</sequence>
<gene>
    <name evidence="1" type="ORF">C0039_15620</name>
</gene>
<accession>A0A2N5X037</accession>
<protein>
    <submittedName>
        <fullName evidence="1">Uncharacterized protein</fullName>
    </submittedName>
</protein>
<dbReference type="AlphaFoldDB" id="A0A2N5X037"/>
<organism evidence="1 2">
    <name type="scientific">Pseudohalioglobus lutimaris</name>
    <dbReference type="NCBI Taxonomy" id="1737061"/>
    <lineage>
        <taxon>Bacteria</taxon>
        <taxon>Pseudomonadati</taxon>
        <taxon>Pseudomonadota</taxon>
        <taxon>Gammaproteobacteria</taxon>
        <taxon>Cellvibrionales</taxon>
        <taxon>Halieaceae</taxon>
        <taxon>Pseudohalioglobus</taxon>
    </lineage>
</organism>
<name>A0A2N5X037_9GAMM</name>
<evidence type="ECO:0000313" key="1">
    <source>
        <dbReference type="EMBL" id="PLW67842.1"/>
    </source>
</evidence>
<evidence type="ECO:0000313" key="2">
    <source>
        <dbReference type="Proteomes" id="UP000235005"/>
    </source>
</evidence>
<keyword evidence="2" id="KW-1185">Reference proteome</keyword>
<reference evidence="1 2" key="1">
    <citation type="submission" date="2018-01" db="EMBL/GenBank/DDBJ databases">
        <title>The draft genome sequence of Halioglobus lutimaris HF004.</title>
        <authorList>
            <person name="Du Z.-J."/>
            <person name="Shi M.-J."/>
        </authorList>
    </citation>
    <scope>NUCLEOTIDE SEQUENCE [LARGE SCALE GENOMIC DNA]</scope>
    <source>
        <strain evidence="1 2">HF004</strain>
    </source>
</reference>
<dbReference type="Proteomes" id="UP000235005">
    <property type="component" value="Unassembled WGS sequence"/>
</dbReference>
<proteinExistence type="predicted"/>
<dbReference type="EMBL" id="PKUS01000023">
    <property type="protein sequence ID" value="PLW67842.1"/>
    <property type="molecule type" value="Genomic_DNA"/>
</dbReference>
<comment type="caution">
    <text evidence="1">The sequence shown here is derived from an EMBL/GenBank/DDBJ whole genome shotgun (WGS) entry which is preliminary data.</text>
</comment>